<dbReference type="AlphaFoldDB" id="B3RL62"/>
<dbReference type="RefSeq" id="XP_002108694.1">
    <property type="nucleotide sequence ID" value="XM_002108658.1"/>
</dbReference>
<accession>B3RL62</accession>
<proteinExistence type="predicted"/>
<name>B3RL62_TRIAD</name>
<dbReference type="GeneID" id="6749908"/>
<dbReference type="Proteomes" id="UP000009022">
    <property type="component" value="Unassembled WGS sequence"/>
</dbReference>
<organism evidence="1 2">
    <name type="scientific">Trichoplax adhaerens</name>
    <name type="common">Trichoplax reptans</name>
    <dbReference type="NCBI Taxonomy" id="10228"/>
    <lineage>
        <taxon>Eukaryota</taxon>
        <taxon>Metazoa</taxon>
        <taxon>Placozoa</taxon>
        <taxon>Uniplacotomia</taxon>
        <taxon>Trichoplacea</taxon>
        <taxon>Trichoplacidae</taxon>
        <taxon>Trichoplax</taxon>
    </lineage>
</organism>
<dbReference type="InParanoid" id="B3RL62"/>
<protein>
    <submittedName>
        <fullName evidence="1">Uncharacterized protein</fullName>
    </submittedName>
</protein>
<dbReference type="CTD" id="6749908"/>
<dbReference type="KEGG" id="tad:TRIADDRAFT_51891"/>
<sequence length="335" mass="38754">MPSTTHEQFGSLWNKLFPTTLGNGTDYTKVVTPYLYVMRDGFFVLLSANQGLPFYEGRMGSVDSSGVNEIQEEMCGTFALSSTALDSLKRKAKVVDVYKKNASNRWCFDRQEEWELNGIPPFICFAGKLHKDDPRGTKTVDWETLIRQEQPLHHRDFVLKRLSATWNESSTNSNFRGFRFDHPDCQFKIWVHEKNRRALKSELNGLKKQIEEFNKILDFCKKFESAAFTFLSTQSFPTTDAGEIDWTALKGWGSLAQEIPFPHLKTRYPNLSEQVSSYEENQTEDERQALEAGFNEFFKTLPYKAHFPTENVHYGGICTDNFMNILIKRKKQNND</sequence>
<dbReference type="EMBL" id="DS985241">
    <property type="protein sequence ID" value="EDV29492.1"/>
    <property type="molecule type" value="Genomic_DNA"/>
</dbReference>
<evidence type="ECO:0000313" key="2">
    <source>
        <dbReference type="Proteomes" id="UP000009022"/>
    </source>
</evidence>
<gene>
    <name evidence="1" type="ORF">TRIADDRAFT_51891</name>
</gene>
<keyword evidence="2" id="KW-1185">Reference proteome</keyword>
<evidence type="ECO:0000313" key="1">
    <source>
        <dbReference type="EMBL" id="EDV29492.1"/>
    </source>
</evidence>
<reference evidence="1 2" key="1">
    <citation type="journal article" date="2008" name="Nature">
        <title>The Trichoplax genome and the nature of placozoans.</title>
        <authorList>
            <person name="Srivastava M."/>
            <person name="Begovic E."/>
            <person name="Chapman J."/>
            <person name="Putnam N.H."/>
            <person name="Hellsten U."/>
            <person name="Kawashima T."/>
            <person name="Kuo A."/>
            <person name="Mitros T."/>
            <person name="Salamov A."/>
            <person name="Carpenter M.L."/>
            <person name="Signorovitch A.Y."/>
            <person name="Moreno M.A."/>
            <person name="Kamm K."/>
            <person name="Grimwood J."/>
            <person name="Schmutz J."/>
            <person name="Shapiro H."/>
            <person name="Grigoriev I.V."/>
            <person name="Buss L.W."/>
            <person name="Schierwater B."/>
            <person name="Dellaporta S.L."/>
            <person name="Rokhsar D.S."/>
        </authorList>
    </citation>
    <scope>NUCLEOTIDE SEQUENCE [LARGE SCALE GENOMIC DNA]</scope>
    <source>
        <strain evidence="1 2">Grell-BS-1999</strain>
    </source>
</reference>
<dbReference type="HOGENOM" id="CLU_829836_0_0_1"/>